<evidence type="ECO:0000256" key="4">
    <source>
        <dbReference type="ARBA" id="ARBA00022801"/>
    </source>
</evidence>
<dbReference type="Pfam" id="PF02929">
    <property type="entry name" value="Bgal_small_N"/>
    <property type="match status" value="1"/>
</dbReference>
<accession>A0A6N3BKA4</accession>
<dbReference type="InterPro" id="IPR017853">
    <property type="entry name" value="GH"/>
</dbReference>
<dbReference type="GO" id="GO:0030246">
    <property type="term" value="F:carbohydrate binding"/>
    <property type="evidence" value="ECO:0007669"/>
    <property type="project" value="InterPro"/>
</dbReference>
<evidence type="ECO:0000313" key="9">
    <source>
        <dbReference type="EMBL" id="VYU05246.1"/>
    </source>
</evidence>
<dbReference type="GO" id="GO:0005990">
    <property type="term" value="P:lactose catabolic process"/>
    <property type="evidence" value="ECO:0007669"/>
    <property type="project" value="TreeGrafter"/>
</dbReference>
<name>A0A6N3BKA4_STASI</name>
<dbReference type="InterPro" id="IPR014718">
    <property type="entry name" value="GH-type_carb-bd"/>
</dbReference>
<dbReference type="EMBL" id="CACRUO010000031">
    <property type="protein sequence ID" value="VYU05246.1"/>
    <property type="molecule type" value="Genomic_DNA"/>
</dbReference>
<evidence type="ECO:0000256" key="5">
    <source>
        <dbReference type="ARBA" id="ARBA00023295"/>
    </source>
</evidence>
<dbReference type="InterPro" id="IPR006101">
    <property type="entry name" value="Glyco_hydro_2"/>
</dbReference>
<sequence length="982" mass="112125">MKLDLHYNLEQLHVNTLPYAAYFIPKPQQHNTSVTQLSGDWNFGFFNSVAEFEASRHKATQTLPVPSVWNLHGFDQTQYVNIKYPIPFDPPYVPEDNPCGYYERNFTIDSIYDNDHQFVLNFDGVSSAYYVWINNTFVGYSQVSRSASRFDVTSFVQEGDNTIQVLVVKYSDGTYFEDQDMFRHSGIFRDVYIVERPNNRIEDYTIQTTVDTAVQTGAVHLDVTQVNGKPDYTVALLDQEGGVITEQKGTNEDVLVLNVEDAAFWSAETPYLYTLVITTADEVITEQVGLREVEIKDQQLWINGKSVKLRGANYHDSNPETGYVLTEAQMHEDLTLMKQANFNAIRTAHYPKAPRFYELADEYGFYVMSEADLETHGVVLFYGDENTKDFNIIADDPQYEAPILDRIEASIVPLRNFSSIIMWSLGNESGYGVNIEKAAELAKDLDATRPVHYESAFYAEGGEDFSKLDMISRMYPSPEEIKERYLDNQNITQPFILCEYAHAMGNSPGGLLEYHELLEAYPSFIGAFVWEWCDHAVNISQDEAQPVFRYGGDFGEDLHDGNFCVDGIVSPDRTPHEGYYEFQQVNRPVILSHYDKQTLTFYNRLDFIDADEVLQLRFTITTLSGEQYEEYADLTGFEPHTEISVELQTFIDEAILNQISDILVEYISLKDQTILGHDQIVQERLEFETVTEHEAAYQVSVDDTAHTIHISGENSDYAFDTRTASLTHVTQAGKLVLHEPTAIRIWRAPTDNDINIRKQWEEMGYEHAHTRVYDYSIVESEGGVSIQFQISIVHKRVPKILTGTLTWLVHADGKIEADLELEKNARMPFLPRLGLEFKLSNDYQKLAYYGHGPFSSYEDKQLASHLGYFVSTVNDNFWPHIRPQEDGSHNNTTHVTLNNTTTQVAFNAETPFSFNAKPYSDAQLTTVEHADQLHLDGYTYVNIDVGQSGIGTNSCGPELPERYRMDDAEYHLNFTLQFNTLS</sequence>
<dbReference type="Pfam" id="PF02836">
    <property type="entry name" value="Glyco_hydro_2_C"/>
    <property type="match status" value="1"/>
</dbReference>
<dbReference type="Pfam" id="PF00703">
    <property type="entry name" value="Glyco_hydro_2"/>
    <property type="match status" value="1"/>
</dbReference>
<evidence type="ECO:0000259" key="8">
    <source>
        <dbReference type="SMART" id="SM01038"/>
    </source>
</evidence>
<proteinExistence type="inferred from homology"/>
<protein>
    <recommendedName>
        <fullName evidence="3 7">Beta-galactosidase</fullName>
        <ecNumber evidence="3 7">3.2.1.23</ecNumber>
    </recommendedName>
    <alternativeName>
        <fullName evidence="6 7">Lactase</fullName>
    </alternativeName>
</protein>
<dbReference type="RefSeq" id="WP_156666702.1">
    <property type="nucleotide sequence ID" value="NZ_CACRUO010000031.1"/>
</dbReference>
<evidence type="ECO:0000256" key="1">
    <source>
        <dbReference type="ARBA" id="ARBA00001412"/>
    </source>
</evidence>
<dbReference type="AlphaFoldDB" id="A0A6N3BKA4"/>
<dbReference type="InterPro" id="IPR006104">
    <property type="entry name" value="Glyco_hydro_2_N"/>
</dbReference>
<feature type="domain" description="Beta galactosidase small chain/" evidence="8">
    <location>
        <begin position="709"/>
        <end position="977"/>
    </location>
</feature>
<dbReference type="SUPFAM" id="SSF51445">
    <property type="entry name" value="(Trans)glycosidases"/>
    <property type="match status" value="1"/>
</dbReference>
<dbReference type="InterPro" id="IPR006102">
    <property type="entry name" value="Ig-like_GH2"/>
</dbReference>
<dbReference type="Gene3D" id="2.60.40.10">
    <property type="entry name" value="Immunoglobulins"/>
    <property type="match status" value="1"/>
</dbReference>
<comment type="similarity">
    <text evidence="2 7">Belongs to the glycosyl hydrolase 2 family.</text>
</comment>
<dbReference type="InterPro" id="IPR006103">
    <property type="entry name" value="Glyco_hydro_2_cat"/>
</dbReference>
<dbReference type="Gene3D" id="2.60.120.260">
    <property type="entry name" value="Galactose-binding domain-like"/>
    <property type="match status" value="1"/>
</dbReference>
<dbReference type="SMART" id="SM01038">
    <property type="entry name" value="Bgal_small_N"/>
    <property type="match status" value="1"/>
</dbReference>
<dbReference type="InterPro" id="IPR011013">
    <property type="entry name" value="Gal_mutarotase_sf_dom"/>
</dbReference>
<dbReference type="SUPFAM" id="SSF49303">
    <property type="entry name" value="beta-Galactosidase/glucuronidase domain"/>
    <property type="match status" value="1"/>
</dbReference>
<dbReference type="SUPFAM" id="SSF49785">
    <property type="entry name" value="Galactose-binding domain-like"/>
    <property type="match status" value="1"/>
</dbReference>
<dbReference type="PRINTS" id="PR00132">
    <property type="entry name" value="GLHYDRLASE2"/>
</dbReference>
<dbReference type="Pfam" id="PF02837">
    <property type="entry name" value="Glyco_hydro_2_N"/>
    <property type="match status" value="1"/>
</dbReference>
<keyword evidence="4 7" id="KW-0378">Hydrolase</keyword>
<dbReference type="InterPro" id="IPR036156">
    <property type="entry name" value="Beta-gal/glucu_dom_sf"/>
</dbReference>
<dbReference type="PANTHER" id="PTHR46323">
    <property type="entry name" value="BETA-GALACTOSIDASE"/>
    <property type="match status" value="1"/>
</dbReference>
<organism evidence="9">
    <name type="scientific">Staphylococcus simulans</name>
    <dbReference type="NCBI Taxonomy" id="1286"/>
    <lineage>
        <taxon>Bacteria</taxon>
        <taxon>Bacillati</taxon>
        <taxon>Bacillota</taxon>
        <taxon>Bacilli</taxon>
        <taxon>Bacillales</taxon>
        <taxon>Staphylococcaceae</taxon>
        <taxon>Staphylococcus</taxon>
    </lineage>
</organism>
<evidence type="ECO:0000256" key="6">
    <source>
        <dbReference type="ARBA" id="ARBA00032230"/>
    </source>
</evidence>
<dbReference type="InterPro" id="IPR004199">
    <property type="entry name" value="B-gal_small/dom_5"/>
</dbReference>
<dbReference type="InterPro" id="IPR013783">
    <property type="entry name" value="Ig-like_fold"/>
</dbReference>
<keyword evidence="5 7" id="KW-0326">Glycosidase</keyword>
<dbReference type="Gene3D" id="3.20.20.80">
    <property type="entry name" value="Glycosidases"/>
    <property type="match status" value="1"/>
</dbReference>
<dbReference type="PANTHER" id="PTHR46323:SF2">
    <property type="entry name" value="BETA-GALACTOSIDASE"/>
    <property type="match status" value="1"/>
</dbReference>
<comment type="catalytic activity">
    <reaction evidence="1 7">
        <text>Hydrolysis of terminal non-reducing beta-D-galactose residues in beta-D-galactosides.</text>
        <dbReference type="EC" id="3.2.1.23"/>
    </reaction>
</comment>
<evidence type="ECO:0000256" key="2">
    <source>
        <dbReference type="ARBA" id="ARBA00007401"/>
    </source>
</evidence>
<dbReference type="GO" id="GO:0004565">
    <property type="term" value="F:beta-galactosidase activity"/>
    <property type="evidence" value="ECO:0007669"/>
    <property type="project" value="UniProtKB-EC"/>
</dbReference>
<gene>
    <name evidence="9" type="primary">ebgA</name>
    <name evidence="9" type="ORF">SSLFYP27_01301</name>
</gene>
<dbReference type="Gene3D" id="2.70.98.10">
    <property type="match status" value="1"/>
</dbReference>
<dbReference type="InterPro" id="IPR050347">
    <property type="entry name" value="Bact_Beta-galactosidase"/>
</dbReference>
<dbReference type="EC" id="3.2.1.23" evidence="3 7"/>
<evidence type="ECO:0000256" key="3">
    <source>
        <dbReference type="ARBA" id="ARBA00012756"/>
    </source>
</evidence>
<dbReference type="SUPFAM" id="SSF74650">
    <property type="entry name" value="Galactose mutarotase-like"/>
    <property type="match status" value="1"/>
</dbReference>
<reference evidence="9" key="1">
    <citation type="submission" date="2019-11" db="EMBL/GenBank/DDBJ databases">
        <authorList>
            <person name="Feng L."/>
        </authorList>
    </citation>
    <scope>NUCLEOTIDE SEQUENCE</scope>
    <source>
        <strain evidence="9">SsimulansLFYP27</strain>
    </source>
</reference>
<evidence type="ECO:0000256" key="7">
    <source>
        <dbReference type="RuleBase" id="RU361154"/>
    </source>
</evidence>
<dbReference type="InterPro" id="IPR008979">
    <property type="entry name" value="Galactose-bd-like_sf"/>
</dbReference>
<dbReference type="PROSITE" id="PS00719">
    <property type="entry name" value="GLYCOSYL_HYDROL_F2_1"/>
    <property type="match status" value="1"/>
</dbReference>
<dbReference type="GO" id="GO:0009341">
    <property type="term" value="C:beta-galactosidase complex"/>
    <property type="evidence" value="ECO:0007669"/>
    <property type="project" value="InterPro"/>
</dbReference>
<dbReference type="InterPro" id="IPR023230">
    <property type="entry name" value="Glyco_hydro_2_CS"/>
</dbReference>